<evidence type="ECO:0000313" key="4">
    <source>
        <dbReference type="Proteomes" id="UP000327493"/>
    </source>
</evidence>
<dbReference type="EMBL" id="VOFY01000006">
    <property type="protein sequence ID" value="KAA8591997.1"/>
    <property type="molecule type" value="Genomic_DNA"/>
</dbReference>
<evidence type="ECO:0000313" key="3">
    <source>
        <dbReference type="EMBL" id="KAA8591997.1"/>
    </source>
</evidence>
<feature type="region of interest" description="Disordered" evidence="1">
    <location>
        <begin position="93"/>
        <end position="119"/>
    </location>
</feature>
<name>A0A5J5DFB8_9PERO</name>
<organism evidence="3 4">
    <name type="scientific">Etheostoma spectabile</name>
    <name type="common">orangethroat darter</name>
    <dbReference type="NCBI Taxonomy" id="54343"/>
    <lineage>
        <taxon>Eukaryota</taxon>
        <taxon>Metazoa</taxon>
        <taxon>Chordata</taxon>
        <taxon>Craniata</taxon>
        <taxon>Vertebrata</taxon>
        <taxon>Euteleostomi</taxon>
        <taxon>Actinopterygii</taxon>
        <taxon>Neopterygii</taxon>
        <taxon>Teleostei</taxon>
        <taxon>Neoteleostei</taxon>
        <taxon>Acanthomorphata</taxon>
        <taxon>Eupercaria</taxon>
        <taxon>Perciformes</taxon>
        <taxon>Percoidei</taxon>
        <taxon>Percidae</taxon>
        <taxon>Etheostomatinae</taxon>
        <taxon>Etheostoma</taxon>
    </lineage>
</organism>
<dbReference type="AlphaFoldDB" id="A0A5J5DFB8"/>
<comment type="caution">
    <text evidence="3">The sequence shown here is derived from an EMBL/GenBank/DDBJ whole genome shotgun (WGS) entry which is preliminary data.</text>
</comment>
<keyword evidence="4" id="KW-1185">Reference proteome</keyword>
<accession>A0A5J5DFB8</accession>
<reference evidence="3 4" key="1">
    <citation type="submission" date="2019-08" db="EMBL/GenBank/DDBJ databases">
        <title>A chromosome-level genome assembly, high-density linkage maps, and genome scans reveal the genomic architecture of hybrid incompatibilities underlying speciation via character displacement in darters (Percidae: Etheostominae).</title>
        <authorList>
            <person name="Moran R.L."/>
            <person name="Catchen J.M."/>
            <person name="Fuller R.C."/>
        </authorList>
    </citation>
    <scope>NUCLEOTIDE SEQUENCE [LARGE SCALE GENOMIC DNA]</scope>
    <source>
        <strain evidence="3">EspeVRDwgs_2016</strain>
        <tissue evidence="3">Muscle</tissue>
    </source>
</reference>
<evidence type="ECO:0000256" key="1">
    <source>
        <dbReference type="SAM" id="MobiDB-lite"/>
    </source>
</evidence>
<sequence>MFQQQPRQVVCHHVTSQACLADMVESWSMPLEITLADLSTAAKRLNTKEKEKHLLHYGLSVGDVSEHHALDDAGSCGTPGECCTWWLGMGRPPAATHGSQSPPGKPVAWDPSEACGLSD</sequence>
<gene>
    <name evidence="2" type="ORF">FQN60_007341</name>
    <name evidence="3" type="ORF">FQN60_017371</name>
</gene>
<dbReference type="EMBL" id="VOFY01001290">
    <property type="protein sequence ID" value="KAA8578024.1"/>
    <property type="molecule type" value="Genomic_DNA"/>
</dbReference>
<dbReference type="PROSITE" id="PS51257">
    <property type="entry name" value="PROKAR_LIPOPROTEIN"/>
    <property type="match status" value="1"/>
</dbReference>
<evidence type="ECO:0000313" key="2">
    <source>
        <dbReference type="EMBL" id="KAA8578024.1"/>
    </source>
</evidence>
<dbReference type="Proteomes" id="UP000327493">
    <property type="component" value="Chromosome 6"/>
</dbReference>
<proteinExistence type="predicted"/>
<protein>
    <submittedName>
        <fullName evidence="3">Uncharacterized protein</fullName>
    </submittedName>
</protein>